<dbReference type="Pfam" id="PF04930">
    <property type="entry name" value="FUN14"/>
    <property type="match status" value="1"/>
</dbReference>
<dbReference type="InterPro" id="IPR007014">
    <property type="entry name" value="FUN14"/>
</dbReference>
<evidence type="ECO:0000256" key="4">
    <source>
        <dbReference type="ARBA" id="ARBA00022989"/>
    </source>
</evidence>
<comment type="subcellular location">
    <subcellularLocation>
        <location evidence="1">Membrane</location>
    </subcellularLocation>
</comment>
<name>A0A097QTL4_9EURY</name>
<evidence type="ECO:0000313" key="8">
    <source>
        <dbReference type="Proteomes" id="UP000029980"/>
    </source>
</evidence>
<dbReference type="EMBL" id="CP008887">
    <property type="protein sequence ID" value="AIU69803.1"/>
    <property type="molecule type" value="Genomic_DNA"/>
</dbReference>
<reference evidence="7 8" key="1">
    <citation type="journal article" date="2015" name="Int. J. Syst. Evol. Microbiol.">
        <title>Thermococcus eurythermalis sp. nov., a conditional piezophilic hyperthermophilic archaeon with a wide temperature range isolated from an oil-immersed chimney in the Guaymas Basin.</title>
        <authorList>
            <person name="Zhao W."/>
            <person name="Zeng X."/>
            <person name="Xiao X."/>
        </authorList>
    </citation>
    <scope>NUCLEOTIDE SEQUENCE [LARGE SCALE GENOMIC DNA]</scope>
    <source>
        <strain evidence="7 8">A501</strain>
    </source>
</reference>
<dbReference type="RefSeq" id="WP_050002775.1">
    <property type="nucleotide sequence ID" value="NZ_CP008887.1"/>
</dbReference>
<comment type="similarity">
    <text evidence="2">Belongs to the FUN14 family.</text>
</comment>
<dbReference type="OrthoDB" id="85289at2157"/>
<keyword evidence="3 6" id="KW-0812">Transmembrane</keyword>
<proteinExistence type="inferred from homology"/>
<feature type="transmembrane region" description="Helical" evidence="6">
    <location>
        <begin position="32"/>
        <end position="49"/>
    </location>
</feature>
<dbReference type="STRING" id="1505907.TEU_05335"/>
<keyword evidence="4 6" id="KW-1133">Transmembrane helix</keyword>
<dbReference type="KEGG" id="teu:TEU_05335"/>
<evidence type="ECO:0008006" key="9">
    <source>
        <dbReference type="Google" id="ProtNLM"/>
    </source>
</evidence>
<dbReference type="Proteomes" id="UP000029980">
    <property type="component" value="Chromosome"/>
</dbReference>
<protein>
    <recommendedName>
        <fullName evidence="9">FUN14 family protein</fullName>
    </recommendedName>
</protein>
<sequence>MEFNTGAMFGDMGIGALVGFITGYALKKFMKLVIAIIGAYIVSLFYLQQKGVITINTDKLFNLAGDVTQQVTSLGQKVLGILPGTSAFVAGFYLGFKKG</sequence>
<feature type="transmembrane region" description="Helical" evidence="6">
    <location>
        <begin position="6"/>
        <end position="25"/>
    </location>
</feature>
<evidence type="ECO:0000256" key="3">
    <source>
        <dbReference type="ARBA" id="ARBA00022692"/>
    </source>
</evidence>
<dbReference type="GeneID" id="25152858"/>
<evidence type="ECO:0000256" key="6">
    <source>
        <dbReference type="SAM" id="Phobius"/>
    </source>
</evidence>
<evidence type="ECO:0000256" key="1">
    <source>
        <dbReference type="ARBA" id="ARBA00004370"/>
    </source>
</evidence>
<evidence type="ECO:0000256" key="5">
    <source>
        <dbReference type="ARBA" id="ARBA00023136"/>
    </source>
</evidence>
<dbReference type="AlphaFoldDB" id="A0A097QTL4"/>
<gene>
    <name evidence="7" type="ORF">TEU_05335</name>
</gene>
<keyword evidence="5 6" id="KW-0472">Membrane</keyword>
<evidence type="ECO:0000313" key="7">
    <source>
        <dbReference type="EMBL" id="AIU69803.1"/>
    </source>
</evidence>
<feature type="transmembrane region" description="Helical" evidence="6">
    <location>
        <begin position="78"/>
        <end position="96"/>
    </location>
</feature>
<dbReference type="HOGENOM" id="CLU_095425_1_2_2"/>
<accession>A0A097QTL4</accession>
<organism evidence="7 8">
    <name type="scientific">Thermococcus eurythermalis</name>
    <dbReference type="NCBI Taxonomy" id="1505907"/>
    <lineage>
        <taxon>Archaea</taxon>
        <taxon>Methanobacteriati</taxon>
        <taxon>Methanobacteriota</taxon>
        <taxon>Thermococci</taxon>
        <taxon>Thermococcales</taxon>
        <taxon>Thermococcaceae</taxon>
        <taxon>Thermococcus</taxon>
    </lineage>
</organism>
<evidence type="ECO:0000256" key="2">
    <source>
        <dbReference type="ARBA" id="ARBA00009160"/>
    </source>
</evidence>
<dbReference type="GO" id="GO:0016020">
    <property type="term" value="C:membrane"/>
    <property type="evidence" value="ECO:0007669"/>
    <property type="project" value="UniProtKB-SubCell"/>
</dbReference>
<keyword evidence="8" id="KW-1185">Reference proteome</keyword>